<reference evidence="1" key="2">
    <citation type="submission" date="2025-03" db="EMBL/GenBank/DDBJ databases">
        <authorList>
            <consortium name="ELIXIR-Norway"/>
            <consortium name="Elixir Norway"/>
        </authorList>
    </citation>
    <scope>NUCLEOTIDE SEQUENCE</scope>
</reference>
<reference evidence="1" key="1">
    <citation type="submission" date="2023-05" db="EMBL/GenBank/DDBJ databases">
        <authorList>
            <consortium name="ELIXIR-Norway"/>
        </authorList>
    </citation>
    <scope>NUCLEOTIDE SEQUENCE</scope>
</reference>
<dbReference type="Proteomes" id="UP001162501">
    <property type="component" value="Chromosome 30"/>
</dbReference>
<evidence type="ECO:0000313" key="1">
    <source>
        <dbReference type="EMBL" id="CAN0466238.1"/>
    </source>
</evidence>
<dbReference type="EMBL" id="OX596114">
    <property type="protein sequence ID" value="CAN0466238.1"/>
    <property type="molecule type" value="Genomic_DNA"/>
</dbReference>
<name>A0AC59ZMT7_RANTA</name>
<evidence type="ECO:0000313" key="2">
    <source>
        <dbReference type="Proteomes" id="UP001162501"/>
    </source>
</evidence>
<protein>
    <submittedName>
        <fullName evidence="1">Uncharacterized protein</fullName>
    </submittedName>
</protein>
<proteinExistence type="predicted"/>
<gene>
    <name evidence="1" type="ORF">MRATA1EN22A_LOCUS20301</name>
</gene>
<sequence length="153" mass="16406">MLEECILTAGQGRTQVPARAVRREPSLPPAPSSVHALSRRDVTSTLQRCPGEGPHPELACVRLCLSVDSEPLGAAGHELWKLLSPTLQGAGNGCCVNDRLENQLRRGLTELAGEGREPHRGHPVSTRPAPCPQEMAPTVQRRAGRCVVPSGSW</sequence>
<organism evidence="1 2">
    <name type="scientific">Rangifer tarandus platyrhynchus</name>
    <name type="common">Svalbard reindeer</name>
    <dbReference type="NCBI Taxonomy" id="3082113"/>
    <lineage>
        <taxon>Eukaryota</taxon>
        <taxon>Metazoa</taxon>
        <taxon>Chordata</taxon>
        <taxon>Craniata</taxon>
        <taxon>Vertebrata</taxon>
        <taxon>Euteleostomi</taxon>
        <taxon>Mammalia</taxon>
        <taxon>Eutheria</taxon>
        <taxon>Laurasiatheria</taxon>
        <taxon>Artiodactyla</taxon>
        <taxon>Ruminantia</taxon>
        <taxon>Pecora</taxon>
        <taxon>Cervidae</taxon>
        <taxon>Odocoileinae</taxon>
        <taxon>Rangifer</taxon>
    </lineage>
</organism>
<accession>A0AC59ZMT7</accession>